<keyword evidence="7" id="KW-1185">Reference proteome</keyword>
<sequence>MTKTLDKTDRATGFAAVHGITATDLCRGVHARFADSIQIKKPHVVAPNLERILLVALDLGNQKGFHSMSMRDLADASGLSMGALYNYIEDKNTLPRMILVAVSDAVDRVLTPADSSECHDPRERLRGLIRRHVQLTEAMQPWFAFAFMEVKAFDKEARELAMAEELRTERLLSVAIADGAASGAFRPVDPTQTAGLVKPMLQDWYLKRWKHRRRGTSPEAYAETVIEFVERAILA</sequence>
<dbReference type="GO" id="GO:0003700">
    <property type="term" value="F:DNA-binding transcription factor activity"/>
    <property type="evidence" value="ECO:0007669"/>
    <property type="project" value="TreeGrafter"/>
</dbReference>
<dbReference type="InterPro" id="IPR036271">
    <property type="entry name" value="Tet_transcr_reg_TetR-rel_C_sf"/>
</dbReference>
<keyword evidence="1" id="KW-0805">Transcription regulation</keyword>
<dbReference type="AlphaFoldDB" id="W9GXE1"/>
<comment type="caution">
    <text evidence="6">The sequence shown here is derived from an EMBL/GenBank/DDBJ whole genome shotgun (WGS) entry which is preliminary data.</text>
</comment>
<name>W9GXE1_9PROT</name>
<dbReference type="SUPFAM" id="SSF46689">
    <property type="entry name" value="Homeodomain-like"/>
    <property type="match status" value="1"/>
</dbReference>
<gene>
    <name evidence="6" type="ORF">N825_12325</name>
</gene>
<dbReference type="Gene3D" id="1.10.10.60">
    <property type="entry name" value="Homeodomain-like"/>
    <property type="match status" value="1"/>
</dbReference>
<dbReference type="PROSITE" id="PS50977">
    <property type="entry name" value="HTH_TETR_2"/>
    <property type="match status" value="1"/>
</dbReference>
<dbReference type="Proteomes" id="UP000019486">
    <property type="component" value="Unassembled WGS sequence"/>
</dbReference>
<keyword evidence="3" id="KW-0804">Transcription</keyword>
<proteinExistence type="predicted"/>
<dbReference type="Gene3D" id="1.10.357.10">
    <property type="entry name" value="Tetracycline Repressor, domain 2"/>
    <property type="match status" value="1"/>
</dbReference>
<evidence type="ECO:0000313" key="6">
    <source>
        <dbReference type="EMBL" id="EWY38590.1"/>
    </source>
</evidence>
<evidence type="ECO:0000256" key="3">
    <source>
        <dbReference type="ARBA" id="ARBA00023163"/>
    </source>
</evidence>
<evidence type="ECO:0000313" key="7">
    <source>
        <dbReference type="Proteomes" id="UP000019486"/>
    </source>
</evidence>
<dbReference type="STRING" id="1385369.N825_12325"/>
<evidence type="ECO:0000259" key="5">
    <source>
        <dbReference type="PROSITE" id="PS50977"/>
    </source>
</evidence>
<keyword evidence="2 4" id="KW-0238">DNA-binding</keyword>
<evidence type="ECO:0000256" key="4">
    <source>
        <dbReference type="PROSITE-ProRule" id="PRU00335"/>
    </source>
</evidence>
<dbReference type="PANTHER" id="PTHR30055:SF240">
    <property type="entry name" value="HTH-TYPE TRANSCRIPTIONAL REGULATOR ACRR"/>
    <property type="match status" value="1"/>
</dbReference>
<dbReference type="Pfam" id="PF17932">
    <property type="entry name" value="TetR_C_24"/>
    <property type="match status" value="1"/>
</dbReference>
<protein>
    <recommendedName>
        <fullName evidence="5">HTH tetR-type domain-containing protein</fullName>
    </recommendedName>
</protein>
<dbReference type="SUPFAM" id="SSF48498">
    <property type="entry name" value="Tetracyclin repressor-like, C-terminal domain"/>
    <property type="match status" value="1"/>
</dbReference>
<feature type="DNA-binding region" description="H-T-H motif" evidence="4">
    <location>
        <begin position="69"/>
        <end position="88"/>
    </location>
</feature>
<reference evidence="6 7" key="1">
    <citation type="submission" date="2013-08" db="EMBL/GenBank/DDBJ databases">
        <title>The genome sequence of Skermanella stibiiresistens.</title>
        <authorList>
            <person name="Zhu W."/>
            <person name="Wang G."/>
        </authorList>
    </citation>
    <scope>NUCLEOTIDE SEQUENCE [LARGE SCALE GENOMIC DNA]</scope>
    <source>
        <strain evidence="6 7">SB22</strain>
    </source>
</reference>
<organism evidence="6 7">
    <name type="scientific">Skermanella stibiiresistens SB22</name>
    <dbReference type="NCBI Taxonomy" id="1385369"/>
    <lineage>
        <taxon>Bacteria</taxon>
        <taxon>Pseudomonadati</taxon>
        <taxon>Pseudomonadota</taxon>
        <taxon>Alphaproteobacteria</taxon>
        <taxon>Rhodospirillales</taxon>
        <taxon>Azospirillaceae</taxon>
        <taxon>Skermanella</taxon>
    </lineage>
</organism>
<dbReference type="InterPro" id="IPR050109">
    <property type="entry name" value="HTH-type_TetR-like_transc_reg"/>
</dbReference>
<dbReference type="InterPro" id="IPR009057">
    <property type="entry name" value="Homeodomain-like_sf"/>
</dbReference>
<feature type="domain" description="HTH tetR-type" evidence="5">
    <location>
        <begin position="46"/>
        <end position="106"/>
    </location>
</feature>
<evidence type="ECO:0000256" key="1">
    <source>
        <dbReference type="ARBA" id="ARBA00023015"/>
    </source>
</evidence>
<dbReference type="InterPro" id="IPR001647">
    <property type="entry name" value="HTH_TetR"/>
</dbReference>
<dbReference type="GO" id="GO:0000976">
    <property type="term" value="F:transcription cis-regulatory region binding"/>
    <property type="evidence" value="ECO:0007669"/>
    <property type="project" value="TreeGrafter"/>
</dbReference>
<evidence type="ECO:0000256" key="2">
    <source>
        <dbReference type="ARBA" id="ARBA00023125"/>
    </source>
</evidence>
<dbReference type="InterPro" id="IPR041490">
    <property type="entry name" value="KstR2_TetR_C"/>
</dbReference>
<accession>W9GXE1</accession>
<dbReference type="Pfam" id="PF00440">
    <property type="entry name" value="TetR_N"/>
    <property type="match status" value="1"/>
</dbReference>
<dbReference type="RefSeq" id="WP_084164942.1">
    <property type="nucleotide sequence ID" value="NZ_AVFL01000017.1"/>
</dbReference>
<dbReference type="EMBL" id="AVFL01000017">
    <property type="protein sequence ID" value="EWY38590.1"/>
    <property type="molecule type" value="Genomic_DNA"/>
</dbReference>
<dbReference type="PANTHER" id="PTHR30055">
    <property type="entry name" value="HTH-TYPE TRANSCRIPTIONAL REGULATOR RUTR"/>
    <property type="match status" value="1"/>
</dbReference>